<comment type="catalytic activity">
    <reaction evidence="1">
        <text>a 4-O-methyl-thymidine in DNA + L-cysteinyl-[protein] = a thymidine in DNA + S-methyl-L-cysteinyl-[protein]</text>
        <dbReference type="Rhea" id="RHEA:53428"/>
        <dbReference type="Rhea" id="RHEA-COMP:10131"/>
        <dbReference type="Rhea" id="RHEA-COMP:10132"/>
        <dbReference type="Rhea" id="RHEA-COMP:13555"/>
        <dbReference type="Rhea" id="RHEA-COMP:13556"/>
        <dbReference type="ChEBI" id="CHEBI:29950"/>
        <dbReference type="ChEBI" id="CHEBI:82612"/>
        <dbReference type="ChEBI" id="CHEBI:137386"/>
        <dbReference type="ChEBI" id="CHEBI:137387"/>
        <dbReference type="EC" id="2.1.1.63"/>
    </reaction>
</comment>
<keyword evidence="5" id="KW-0805">Transcription regulation</keyword>
<comment type="caution">
    <text evidence="10">The sequence shown here is derived from an EMBL/GenBank/DDBJ whole genome shotgun (WGS) entry which is preliminary data.</text>
</comment>
<dbReference type="Gene3D" id="1.10.10.60">
    <property type="entry name" value="Homeodomain-like"/>
    <property type="match status" value="1"/>
</dbReference>
<dbReference type="PROSITE" id="PS01124">
    <property type="entry name" value="HTH_ARAC_FAMILY_2"/>
    <property type="match status" value="1"/>
</dbReference>
<keyword evidence="11" id="KW-1185">Reference proteome</keyword>
<evidence type="ECO:0000313" key="10">
    <source>
        <dbReference type="EMBL" id="GAA3917588.1"/>
    </source>
</evidence>
<dbReference type="InterPro" id="IPR036388">
    <property type="entry name" value="WH-like_DNA-bd_sf"/>
</dbReference>
<dbReference type="Pfam" id="PF12833">
    <property type="entry name" value="HTH_18"/>
    <property type="match status" value="1"/>
</dbReference>
<dbReference type="SUPFAM" id="SSF53155">
    <property type="entry name" value="Methylated DNA-protein cysteine methyltransferase domain"/>
    <property type="match status" value="1"/>
</dbReference>
<dbReference type="NCBIfam" id="TIGR00589">
    <property type="entry name" value="ogt"/>
    <property type="match status" value="1"/>
</dbReference>
<keyword evidence="3" id="KW-0808">Transferase</keyword>
<dbReference type="CDD" id="cd06445">
    <property type="entry name" value="ATase"/>
    <property type="match status" value="1"/>
</dbReference>
<dbReference type="InterPro" id="IPR036217">
    <property type="entry name" value="MethylDNA_cys_MeTrfase_DNAb"/>
</dbReference>
<evidence type="ECO:0000256" key="4">
    <source>
        <dbReference type="ARBA" id="ARBA00022763"/>
    </source>
</evidence>
<reference evidence="11" key="1">
    <citation type="journal article" date="2019" name="Int. J. Syst. Evol. Microbiol.">
        <title>The Global Catalogue of Microorganisms (GCM) 10K type strain sequencing project: providing services to taxonomists for standard genome sequencing and annotation.</title>
        <authorList>
            <consortium name="The Broad Institute Genomics Platform"/>
            <consortium name="The Broad Institute Genome Sequencing Center for Infectious Disease"/>
            <person name="Wu L."/>
            <person name="Ma J."/>
        </authorList>
    </citation>
    <scope>NUCLEOTIDE SEQUENCE [LARGE SCALE GENOMIC DNA]</scope>
    <source>
        <strain evidence="11">JCM 17551</strain>
    </source>
</reference>
<dbReference type="SUPFAM" id="SSF46767">
    <property type="entry name" value="Methylated DNA-protein cysteine methyltransferase, C-terminal domain"/>
    <property type="match status" value="1"/>
</dbReference>
<proteinExistence type="predicted"/>
<evidence type="ECO:0000256" key="6">
    <source>
        <dbReference type="ARBA" id="ARBA00023163"/>
    </source>
</evidence>
<dbReference type="SUPFAM" id="SSF46689">
    <property type="entry name" value="Homeodomain-like"/>
    <property type="match status" value="1"/>
</dbReference>
<dbReference type="InterPro" id="IPR001497">
    <property type="entry name" value="MethylDNA_cys_MeTrfase_AS"/>
</dbReference>
<evidence type="ECO:0000256" key="3">
    <source>
        <dbReference type="ARBA" id="ARBA00022679"/>
    </source>
</evidence>
<protein>
    <submittedName>
        <fullName evidence="10">Methylated-DNA--[protein]-cysteine S-methyltransferase</fullName>
    </submittedName>
</protein>
<gene>
    <name evidence="10" type="ORF">GCM10022277_10770</name>
</gene>
<organism evidence="10 11">
    <name type="scientific">Litoribacillus peritrichatus</name>
    <dbReference type="NCBI Taxonomy" id="718191"/>
    <lineage>
        <taxon>Bacteria</taxon>
        <taxon>Pseudomonadati</taxon>
        <taxon>Pseudomonadota</taxon>
        <taxon>Gammaproteobacteria</taxon>
        <taxon>Oceanospirillales</taxon>
        <taxon>Oceanospirillaceae</taxon>
        <taxon>Litoribacillus</taxon>
    </lineage>
</organism>
<dbReference type="RefSeq" id="WP_344796252.1">
    <property type="nucleotide sequence ID" value="NZ_BAABBN010000004.1"/>
</dbReference>
<sequence>MTSDYSRIEKAIEFIHAHKLKQPLLSEVAAHVHLSEHHFQRMFSRWAGISPKRYLQFLTLEHAKVQLEANVSVVESAFAAGLSGSSRLHDLFISMEGVTPGDFKTDGEGLFIRYGFHETHFGFSFVATTDRGVCKVDFINNNDKECSAAVSQLQKLWKNAELIHDQSATLGVADALFSAQQDALTLVVKGTNFQIQVWKALLSIPPGAVTTYQAIANAIGKPKAVRAVASAIGANPVAHLIPCHRVIRGSGELGGYRWGLPRKAAMLACESS</sequence>
<dbReference type="InterPro" id="IPR018060">
    <property type="entry name" value="HTH_AraC"/>
</dbReference>
<evidence type="ECO:0000256" key="1">
    <source>
        <dbReference type="ARBA" id="ARBA00001286"/>
    </source>
</evidence>
<keyword evidence="7" id="KW-0234">DNA repair</keyword>
<dbReference type="PROSITE" id="PS00374">
    <property type="entry name" value="MGMT"/>
    <property type="match status" value="1"/>
</dbReference>
<evidence type="ECO:0000256" key="8">
    <source>
        <dbReference type="ARBA" id="ARBA00049348"/>
    </source>
</evidence>
<dbReference type="Pfam" id="PF01035">
    <property type="entry name" value="DNA_binding_1"/>
    <property type="match status" value="1"/>
</dbReference>
<dbReference type="Gene3D" id="3.30.160.70">
    <property type="entry name" value="Methylated DNA-protein cysteine methyltransferase domain"/>
    <property type="match status" value="1"/>
</dbReference>
<evidence type="ECO:0000313" key="11">
    <source>
        <dbReference type="Proteomes" id="UP001501565"/>
    </source>
</evidence>
<keyword evidence="2" id="KW-0489">Methyltransferase</keyword>
<dbReference type="EMBL" id="BAABBN010000004">
    <property type="protein sequence ID" value="GAA3917588.1"/>
    <property type="molecule type" value="Genomic_DNA"/>
</dbReference>
<keyword evidence="6" id="KW-0804">Transcription</keyword>
<dbReference type="InterPro" id="IPR014048">
    <property type="entry name" value="MethylDNA_cys_MeTrfase_DNA-bd"/>
</dbReference>
<dbReference type="InterPro" id="IPR009057">
    <property type="entry name" value="Homeodomain-like_sf"/>
</dbReference>
<dbReference type="Gene3D" id="1.10.10.10">
    <property type="entry name" value="Winged helix-like DNA-binding domain superfamily/Winged helix DNA-binding domain"/>
    <property type="match status" value="1"/>
</dbReference>
<evidence type="ECO:0000256" key="7">
    <source>
        <dbReference type="ARBA" id="ARBA00023204"/>
    </source>
</evidence>
<dbReference type="InterPro" id="IPR036631">
    <property type="entry name" value="MGMT_N_sf"/>
</dbReference>
<evidence type="ECO:0000259" key="9">
    <source>
        <dbReference type="PROSITE" id="PS01124"/>
    </source>
</evidence>
<comment type="catalytic activity">
    <reaction evidence="8">
        <text>a 6-O-methyl-2'-deoxyguanosine in DNA + L-cysteinyl-[protein] = S-methyl-L-cysteinyl-[protein] + a 2'-deoxyguanosine in DNA</text>
        <dbReference type="Rhea" id="RHEA:24000"/>
        <dbReference type="Rhea" id="RHEA-COMP:10131"/>
        <dbReference type="Rhea" id="RHEA-COMP:10132"/>
        <dbReference type="Rhea" id="RHEA-COMP:11367"/>
        <dbReference type="Rhea" id="RHEA-COMP:11368"/>
        <dbReference type="ChEBI" id="CHEBI:29950"/>
        <dbReference type="ChEBI" id="CHEBI:82612"/>
        <dbReference type="ChEBI" id="CHEBI:85445"/>
        <dbReference type="ChEBI" id="CHEBI:85448"/>
        <dbReference type="EC" id="2.1.1.63"/>
    </reaction>
</comment>
<accession>A0ABP7M8J5</accession>
<dbReference type="Proteomes" id="UP001501565">
    <property type="component" value="Unassembled WGS sequence"/>
</dbReference>
<evidence type="ECO:0000256" key="5">
    <source>
        <dbReference type="ARBA" id="ARBA00023015"/>
    </source>
</evidence>
<keyword evidence="4" id="KW-0227">DNA damage</keyword>
<dbReference type="SMART" id="SM00342">
    <property type="entry name" value="HTH_ARAC"/>
    <property type="match status" value="1"/>
</dbReference>
<feature type="domain" description="HTH araC/xylS-type" evidence="9">
    <location>
        <begin position="9"/>
        <end position="106"/>
    </location>
</feature>
<dbReference type="PANTHER" id="PTHR10815:SF13">
    <property type="entry name" value="METHYLATED-DNA--PROTEIN-CYSTEINE METHYLTRANSFERASE"/>
    <property type="match status" value="1"/>
</dbReference>
<dbReference type="PANTHER" id="PTHR10815">
    <property type="entry name" value="METHYLATED-DNA--PROTEIN-CYSTEINE METHYLTRANSFERASE"/>
    <property type="match status" value="1"/>
</dbReference>
<name>A0ABP7M8J5_9GAMM</name>
<evidence type="ECO:0000256" key="2">
    <source>
        <dbReference type="ARBA" id="ARBA00022603"/>
    </source>
</evidence>